<dbReference type="CDD" id="cd05237">
    <property type="entry name" value="UDP_invert_4-6DH_SDR_e"/>
    <property type="match status" value="1"/>
</dbReference>
<dbReference type="PANTHER" id="PTHR43318:SF1">
    <property type="entry name" value="POLYSACCHARIDE BIOSYNTHESIS PROTEIN EPSC-RELATED"/>
    <property type="match status" value="1"/>
</dbReference>
<name>A0ABS4EBJ7_9FIRM</name>
<keyword evidence="2" id="KW-1133">Transmembrane helix</keyword>
<dbReference type="Pfam" id="PF13727">
    <property type="entry name" value="CoA_binding_3"/>
    <property type="match status" value="1"/>
</dbReference>
<dbReference type="SUPFAM" id="SSF51735">
    <property type="entry name" value="NAD(P)-binding Rossmann-fold domains"/>
    <property type="match status" value="1"/>
</dbReference>
<sequence length="638" mass="72062">MERRFRLSRDSFLAKLLKRHSFRHMMLVVLDAICILVAFELSLNLTTTSTGFYIKGNFIPLIVYIILHIITFIIFRCYSTLWRYAGEEGIISIFAATFAYLIPVVIVHKVIGYNYSVLFYILNTISIIMFTLGYRITYRAIKIIINRTSMQEGISNVLIIGAGNAGEMVVQELNRNPRLRKSPVAIIDDDPNKRGRVIHNVKIVGTSDEIPEIVDKYEVNEIIFSIANINNQKKKDIIDICKNTNSKIKTIPGIYEIIDGKVNIKQIRDVRIEDLLGREPIEVDYKDISNYIAGKNVIVTGGGGSIGSELCRQIASFNPNRLIILDNYENNAYAIQQELIRKYGDKLDLVVVIASIREKKRLDEIFDMYRPEIVFHAAAHKHVPLMEFSPSEAIKNNIFGTLNTAKVASKYNVERFVLISTDKAVNPTNIMGATKRAAEMIIQTMNEESKTEFVAVRFGNVLGSNGSVIPLFKKQIEDGGPVTVTHPMIIRYFMTIPEAVGLVIQAGAMAKGGEIFVLDMGEPVKILDLANNLIKFSGLEPGVDIKIKFTGLRPGEKLYEELLMSEEGLLETRHKKIFIGKPININREKIDKILKELQMVTEDEETDKIESLMKTLVTTYTTAEKANEREIAITKIDD</sequence>
<comment type="similarity">
    <text evidence="1">Belongs to the polysaccharide synthase family.</text>
</comment>
<dbReference type="PANTHER" id="PTHR43318">
    <property type="entry name" value="UDP-N-ACETYLGLUCOSAMINE 4,6-DEHYDRATASE"/>
    <property type="match status" value="1"/>
</dbReference>
<comment type="caution">
    <text evidence="4">The sequence shown here is derived from an EMBL/GenBank/DDBJ whole genome shotgun (WGS) entry which is preliminary data.</text>
</comment>
<accession>A0ABS4EBJ7</accession>
<feature type="transmembrane region" description="Helical" evidence="2">
    <location>
        <begin position="117"/>
        <end position="137"/>
    </location>
</feature>
<feature type="transmembrane region" description="Helical" evidence="2">
    <location>
        <begin position="21"/>
        <end position="39"/>
    </location>
</feature>
<evidence type="ECO:0000256" key="2">
    <source>
        <dbReference type="SAM" id="Phobius"/>
    </source>
</evidence>
<dbReference type="InterPro" id="IPR029063">
    <property type="entry name" value="SAM-dependent_MTases_sf"/>
</dbReference>
<dbReference type="InterPro" id="IPR051203">
    <property type="entry name" value="Polysaccharide_Synthase-Rel"/>
</dbReference>
<evidence type="ECO:0000313" key="4">
    <source>
        <dbReference type="EMBL" id="MBP1855307.1"/>
    </source>
</evidence>
<evidence type="ECO:0000313" key="5">
    <source>
        <dbReference type="Proteomes" id="UP000767291"/>
    </source>
</evidence>
<keyword evidence="2" id="KW-0472">Membrane</keyword>
<gene>
    <name evidence="4" type="ORF">J2Z43_001700</name>
</gene>
<organism evidence="4 5">
    <name type="scientific">Metaclostridioides mangenotii</name>
    <dbReference type="NCBI Taxonomy" id="1540"/>
    <lineage>
        <taxon>Bacteria</taxon>
        <taxon>Bacillati</taxon>
        <taxon>Bacillota</taxon>
        <taxon>Clostridia</taxon>
        <taxon>Peptostreptococcales</taxon>
        <taxon>Peptostreptococcaceae</taxon>
        <taxon>Metaclostridioides</taxon>
    </lineage>
</organism>
<keyword evidence="2" id="KW-0812">Transmembrane</keyword>
<dbReference type="InterPro" id="IPR036291">
    <property type="entry name" value="NAD(P)-bd_dom_sf"/>
</dbReference>
<evidence type="ECO:0000259" key="3">
    <source>
        <dbReference type="Pfam" id="PF02719"/>
    </source>
</evidence>
<reference evidence="4 5" key="1">
    <citation type="submission" date="2021-03" db="EMBL/GenBank/DDBJ databases">
        <title>Genomic Encyclopedia of Type Strains, Phase IV (KMG-IV): sequencing the most valuable type-strain genomes for metagenomic binning, comparative biology and taxonomic classification.</title>
        <authorList>
            <person name="Goeker M."/>
        </authorList>
    </citation>
    <scope>NUCLEOTIDE SEQUENCE [LARGE SCALE GENOMIC DNA]</scope>
    <source>
        <strain evidence="4 5">DSM 1289</strain>
    </source>
</reference>
<dbReference type="Proteomes" id="UP000767291">
    <property type="component" value="Unassembled WGS sequence"/>
</dbReference>
<proteinExistence type="inferred from homology"/>
<dbReference type="Gene3D" id="3.40.50.720">
    <property type="entry name" value="NAD(P)-binding Rossmann-like Domain"/>
    <property type="match status" value="2"/>
</dbReference>
<feature type="transmembrane region" description="Helical" evidence="2">
    <location>
        <begin position="59"/>
        <end position="78"/>
    </location>
</feature>
<protein>
    <submittedName>
        <fullName evidence="4">FlaA1/EpsC-like NDP-sugar epimerase</fullName>
    </submittedName>
</protein>
<keyword evidence="5" id="KW-1185">Reference proteome</keyword>
<feature type="domain" description="Polysaccharide biosynthesis protein CapD-like" evidence="3">
    <location>
        <begin position="297"/>
        <end position="580"/>
    </location>
</feature>
<feature type="transmembrane region" description="Helical" evidence="2">
    <location>
        <begin position="90"/>
        <end position="111"/>
    </location>
</feature>
<dbReference type="EMBL" id="JAGGJX010000002">
    <property type="protein sequence ID" value="MBP1855307.1"/>
    <property type="molecule type" value="Genomic_DNA"/>
</dbReference>
<evidence type="ECO:0000256" key="1">
    <source>
        <dbReference type="ARBA" id="ARBA00007430"/>
    </source>
</evidence>
<dbReference type="SUPFAM" id="SSF53335">
    <property type="entry name" value="S-adenosyl-L-methionine-dependent methyltransferases"/>
    <property type="match status" value="1"/>
</dbReference>
<dbReference type="RefSeq" id="WP_234926203.1">
    <property type="nucleotide sequence ID" value="NZ_BAAACS010000002.1"/>
</dbReference>
<dbReference type="Pfam" id="PF02719">
    <property type="entry name" value="Polysacc_synt_2"/>
    <property type="match status" value="1"/>
</dbReference>
<dbReference type="InterPro" id="IPR003869">
    <property type="entry name" value="Polysac_CapD-like"/>
</dbReference>